<feature type="compositionally biased region" description="Acidic residues" evidence="3">
    <location>
        <begin position="27"/>
        <end position="38"/>
    </location>
</feature>
<feature type="transmembrane region" description="Helical" evidence="4">
    <location>
        <begin position="164"/>
        <end position="183"/>
    </location>
</feature>
<dbReference type="InterPro" id="IPR011701">
    <property type="entry name" value="MFS"/>
</dbReference>
<feature type="compositionally biased region" description="Basic and acidic residues" evidence="3">
    <location>
        <begin position="39"/>
        <end position="53"/>
    </location>
</feature>
<protein>
    <submittedName>
        <fullName evidence="6">Major facilitator superfamily transporter monocarboxylate</fullName>
    </submittedName>
</protein>
<comment type="caution">
    <text evidence="6">The sequence shown here is derived from an EMBL/GenBank/DDBJ whole genome shotgun (WGS) entry which is preliminary data.</text>
</comment>
<dbReference type="InterPro" id="IPR036259">
    <property type="entry name" value="MFS_trans_sf"/>
</dbReference>
<keyword evidence="4" id="KW-0812">Transmembrane</keyword>
<evidence type="ECO:0000313" key="6">
    <source>
        <dbReference type="EMBL" id="OAA57947.1"/>
    </source>
</evidence>
<keyword evidence="4" id="KW-0472">Membrane</keyword>
<dbReference type="Pfam" id="PF07690">
    <property type="entry name" value="MFS_1"/>
    <property type="match status" value="1"/>
</dbReference>
<dbReference type="PROSITE" id="PS50850">
    <property type="entry name" value="MFS"/>
    <property type="match status" value="1"/>
</dbReference>
<dbReference type="OrthoDB" id="6499973at2759"/>
<dbReference type="Proteomes" id="UP000076874">
    <property type="component" value="Unassembled WGS sequence"/>
</dbReference>
<keyword evidence="4" id="KW-1133">Transmembrane helix</keyword>
<feature type="transmembrane region" description="Helical" evidence="4">
    <location>
        <begin position="358"/>
        <end position="378"/>
    </location>
</feature>
<dbReference type="GO" id="GO:0016020">
    <property type="term" value="C:membrane"/>
    <property type="evidence" value="ECO:0007669"/>
    <property type="project" value="UniProtKB-SubCell"/>
</dbReference>
<evidence type="ECO:0000259" key="5">
    <source>
        <dbReference type="PROSITE" id="PS50850"/>
    </source>
</evidence>
<dbReference type="PANTHER" id="PTHR11360:SF319">
    <property type="entry name" value="MAJOR FACILITATOR SUPERFAMILY (MFS) PROFILE DOMAIN-CONTAINING PROTEIN"/>
    <property type="match status" value="1"/>
</dbReference>
<feature type="transmembrane region" description="Helical" evidence="4">
    <location>
        <begin position="416"/>
        <end position="435"/>
    </location>
</feature>
<proteinExistence type="inferred from homology"/>
<feature type="transmembrane region" description="Helical" evidence="4">
    <location>
        <begin position="447"/>
        <end position="469"/>
    </location>
</feature>
<reference evidence="6 7" key="1">
    <citation type="journal article" date="2016" name="Genome Biol. Evol.">
        <title>Divergent and convergent evolution of fungal pathogenicity.</title>
        <authorList>
            <person name="Shang Y."/>
            <person name="Xiao G."/>
            <person name="Zheng P."/>
            <person name="Cen K."/>
            <person name="Zhan S."/>
            <person name="Wang C."/>
        </authorList>
    </citation>
    <scope>NUCLEOTIDE SEQUENCE [LARGE SCALE GENOMIC DNA]</scope>
    <source>
        <strain evidence="6 7">RCEF 264</strain>
    </source>
</reference>
<comment type="similarity">
    <text evidence="2">Belongs to the major facilitator superfamily. Monocarboxylate porter (TC 2.A.1.13) family.</text>
</comment>
<dbReference type="SUPFAM" id="SSF103473">
    <property type="entry name" value="MFS general substrate transporter"/>
    <property type="match status" value="1"/>
</dbReference>
<dbReference type="InterPro" id="IPR020846">
    <property type="entry name" value="MFS_dom"/>
</dbReference>
<accession>A0A167QTB1</accession>
<dbReference type="GO" id="GO:0022857">
    <property type="term" value="F:transmembrane transporter activity"/>
    <property type="evidence" value="ECO:0007669"/>
    <property type="project" value="InterPro"/>
</dbReference>
<feature type="transmembrane region" description="Helical" evidence="4">
    <location>
        <begin position="189"/>
        <end position="210"/>
    </location>
</feature>
<feature type="transmembrane region" description="Helical" evidence="4">
    <location>
        <begin position="384"/>
        <end position="409"/>
    </location>
</feature>
<dbReference type="InterPro" id="IPR050327">
    <property type="entry name" value="Proton-linked_MCT"/>
</dbReference>
<evidence type="ECO:0000256" key="4">
    <source>
        <dbReference type="SAM" id="Phobius"/>
    </source>
</evidence>
<comment type="subcellular location">
    <subcellularLocation>
        <location evidence="1">Membrane</location>
        <topology evidence="1">Multi-pass membrane protein</topology>
    </subcellularLocation>
</comment>
<dbReference type="EMBL" id="AZHD01000013">
    <property type="protein sequence ID" value="OAA57947.1"/>
    <property type="molecule type" value="Genomic_DNA"/>
</dbReference>
<feature type="transmembrane region" description="Helical" evidence="4">
    <location>
        <begin position="295"/>
        <end position="316"/>
    </location>
</feature>
<feature type="transmembrane region" description="Helical" evidence="4">
    <location>
        <begin position="255"/>
        <end position="274"/>
    </location>
</feature>
<feature type="transmembrane region" description="Helical" evidence="4">
    <location>
        <begin position="130"/>
        <end position="152"/>
    </location>
</feature>
<gene>
    <name evidence="6" type="ORF">SPI_06832</name>
</gene>
<feature type="domain" description="Major facilitator superfamily (MFS) profile" evidence="5">
    <location>
        <begin position="294"/>
        <end position="481"/>
    </location>
</feature>
<organism evidence="6 7">
    <name type="scientific">Niveomyces insectorum RCEF 264</name>
    <dbReference type="NCBI Taxonomy" id="1081102"/>
    <lineage>
        <taxon>Eukaryota</taxon>
        <taxon>Fungi</taxon>
        <taxon>Dikarya</taxon>
        <taxon>Ascomycota</taxon>
        <taxon>Pezizomycotina</taxon>
        <taxon>Sordariomycetes</taxon>
        <taxon>Hypocreomycetidae</taxon>
        <taxon>Hypocreales</taxon>
        <taxon>Cordycipitaceae</taxon>
        <taxon>Niveomyces</taxon>
    </lineage>
</organism>
<feature type="transmembrane region" description="Helical" evidence="4">
    <location>
        <begin position="217"/>
        <end position="235"/>
    </location>
</feature>
<dbReference type="PANTHER" id="PTHR11360">
    <property type="entry name" value="MONOCARBOXYLATE TRANSPORTER"/>
    <property type="match status" value="1"/>
</dbReference>
<evidence type="ECO:0000256" key="3">
    <source>
        <dbReference type="SAM" id="MobiDB-lite"/>
    </source>
</evidence>
<dbReference type="CDD" id="cd17352">
    <property type="entry name" value="MFS_MCT_SLC16"/>
    <property type="match status" value="1"/>
</dbReference>
<evidence type="ECO:0000313" key="7">
    <source>
        <dbReference type="Proteomes" id="UP000076874"/>
    </source>
</evidence>
<evidence type="ECO:0000256" key="2">
    <source>
        <dbReference type="ARBA" id="ARBA00006727"/>
    </source>
</evidence>
<name>A0A167QTB1_9HYPO</name>
<feature type="region of interest" description="Disordered" evidence="3">
    <location>
        <begin position="1"/>
        <end position="53"/>
    </location>
</feature>
<dbReference type="Gene3D" id="1.20.1250.20">
    <property type="entry name" value="MFS general substrate transporter like domains"/>
    <property type="match status" value="2"/>
</dbReference>
<evidence type="ECO:0000256" key="1">
    <source>
        <dbReference type="ARBA" id="ARBA00004141"/>
    </source>
</evidence>
<feature type="transmembrane region" description="Helical" evidence="4">
    <location>
        <begin position="328"/>
        <end position="346"/>
    </location>
</feature>
<dbReference type="AlphaFoldDB" id="A0A167QTB1"/>
<feature type="transmembrane region" description="Helical" evidence="4">
    <location>
        <begin position="89"/>
        <end position="110"/>
    </location>
</feature>
<sequence length="481" mass="50618">MPSLSEKVTGDASTGKSPPGPGRTSSDDIDDNDDTTADEETRTGSRQDDAVLDLEKNRDAHNGSRTDAAAAAAANVPDFGPAPDGGLRAWSVSIGASFVTFSVLGFSNSFGVFQEYYLTHQLRDKSADTVAWIGSCSAFFQFLAGAVSGPLFDRYGAWLLRPCMIACVFAVMMTSLCTEYYQFFLAQGVLLGFASGGMQFPAMAAVLQYFDKKRAAAMGVTIAGSSVGGVVFPIALSRMLNNPGVAQHLGFGWSVRIVGFVMLVALTVACLTVRPRLPPRRTQFFLFGAFRQRDFQCLVLSMFFLFMGMFLPLFFLPSYAVSVGVDPAFASYLLAIVNAASTFGRIIPGILADKLGRINVLVAGGLSNGVCILCMTRARGTAGLVVFAVAMGFVSGTIISGMSAAVSVCVSDMRNVGTYMGMGMALASVAVLVGPPINGQLLHHYGGYLQTTIFSGVMCLVGGVVALAAKTGTEAGLLGRV</sequence>
<keyword evidence="7" id="KW-1185">Reference proteome</keyword>